<dbReference type="RefSeq" id="WP_373955289.1">
    <property type="nucleotide sequence ID" value="NZ_JBHDLN010000013.1"/>
</dbReference>
<dbReference type="Proteomes" id="UP001575622">
    <property type="component" value="Unassembled WGS sequence"/>
</dbReference>
<dbReference type="PANTHER" id="PTHR43685">
    <property type="entry name" value="GLYCOSYLTRANSFERASE"/>
    <property type="match status" value="1"/>
</dbReference>
<evidence type="ECO:0000313" key="4">
    <source>
        <dbReference type="Proteomes" id="UP001575622"/>
    </source>
</evidence>
<evidence type="ECO:0000313" key="3">
    <source>
        <dbReference type="EMBL" id="MFB0845134.1"/>
    </source>
</evidence>
<dbReference type="Pfam" id="PF13692">
    <property type="entry name" value="Glyco_trans_1_4"/>
    <property type="match status" value="1"/>
</dbReference>
<dbReference type="Gene3D" id="3.40.50.2000">
    <property type="entry name" value="Glycogen Phosphorylase B"/>
    <property type="match status" value="2"/>
</dbReference>
<dbReference type="SUPFAM" id="SSF53448">
    <property type="entry name" value="Nucleotide-diphospho-sugar transferases"/>
    <property type="match status" value="1"/>
</dbReference>
<sequence length="745" mass="86175">MTFNFDSLPFHRTKTKKLSDNAIPLVSVITPYYNAHEFINETAKCILSQTLKNFEWIIVDDGSNDSKSLSMLDEIAELDNRIRIVRKENGGLSSARNKGFQEAVTDYIVPLDADDLIESTYLEQCYWALLAYPEKGWAYTDTVGFGDHTYVWRKKFDIQTLKEDNFMVATAMIKKELWEAVEGYDETLKHGYEDWHFWLKAIKAGFAPVHVKEYGFWYRRRPASMLRTLLEEESQKKIAVAKVKELANQLEKLENAAIEFEEKIIFKGTLEPECVNYVKSIEDKQNSKIVLLFLFPWLNMGGADKFNLDLVKGLDPERFRCIICTTVPSSNVWHDRFAEYTDEIFHLPNFLPAESWPSFIINKIIEENVNVVFISNSEFGYNVLPWVKENVPTNFTAIDYVHMEEKYWKNGGYARFSANVTSYLDKTYVTSNHLKDVMIREYSIPENKIEVAYINVDALGYFNPELVDSSGLREKVNIESNVPVILFPCRLHHQKRPYMLINIAQELKKRNLSFVIWIVGDGPEETGLRTKVHESGLDNYFIFWGSVRDTRPFYVEAICTLICSIKEGLSLTTYESMAMKTAVITSDVGGQKELVIHEETGYVVPLLVDEKVDFGSKEFLKEEVDLYVDALVKLLNSSTLKENMGQKARERIVSSFLLEHMVGNFIADFENYMGTRPKDKSNGTELPKLILSLYYQLLQTERKSDEIWAARCYYEELAKRSLVTIPQVNKTMVMKIWSKIKSKIR</sequence>
<keyword evidence="1" id="KW-0175">Coiled coil</keyword>
<dbReference type="GO" id="GO:0016757">
    <property type="term" value="F:glycosyltransferase activity"/>
    <property type="evidence" value="ECO:0007669"/>
    <property type="project" value="UniProtKB-KW"/>
</dbReference>
<dbReference type="Pfam" id="PF00535">
    <property type="entry name" value="Glycos_transf_2"/>
    <property type="match status" value="1"/>
</dbReference>
<keyword evidence="4" id="KW-1185">Reference proteome</keyword>
<keyword evidence="3" id="KW-0808">Transferase</keyword>
<proteinExistence type="predicted"/>
<dbReference type="Gene3D" id="3.90.550.10">
    <property type="entry name" value="Spore Coat Polysaccharide Biosynthesis Protein SpsA, Chain A"/>
    <property type="match status" value="1"/>
</dbReference>
<dbReference type="InterPro" id="IPR050834">
    <property type="entry name" value="Glycosyltransf_2"/>
</dbReference>
<feature type="coiled-coil region" evidence="1">
    <location>
        <begin position="229"/>
        <end position="263"/>
    </location>
</feature>
<gene>
    <name evidence="3" type="ORF">ACEU3E_23360</name>
</gene>
<feature type="domain" description="Glycosyltransferase 2-like" evidence="2">
    <location>
        <begin position="27"/>
        <end position="134"/>
    </location>
</feature>
<name>A0ABV4V4W8_9BACL</name>
<dbReference type="InterPro" id="IPR001173">
    <property type="entry name" value="Glyco_trans_2-like"/>
</dbReference>
<evidence type="ECO:0000256" key="1">
    <source>
        <dbReference type="SAM" id="Coils"/>
    </source>
</evidence>
<organism evidence="3 4">
    <name type="scientific">Paenibacillus oleatilyticus</name>
    <dbReference type="NCBI Taxonomy" id="2594886"/>
    <lineage>
        <taxon>Bacteria</taxon>
        <taxon>Bacillati</taxon>
        <taxon>Bacillota</taxon>
        <taxon>Bacilli</taxon>
        <taxon>Bacillales</taxon>
        <taxon>Paenibacillaceae</taxon>
        <taxon>Paenibacillus</taxon>
    </lineage>
</organism>
<dbReference type="CDD" id="cd00761">
    <property type="entry name" value="Glyco_tranf_GTA_type"/>
    <property type="match status" value="1"/>
</dbReference>
<accession>A0ABV4V4W8</accession>
<dbReference type="SUPFAM" id="SSF53756">
    <property type="entry name" value="UDP-Glycosyltransferase/glycogen phosphorylase"/>
    <property type="match status" value="1"/>
</dbReference>
<dbReference type="EC" id="2.4.-.-" evidence="3"/>
<protein>
    <submittedName>
        <fullName evidence="3">Glycosyltransferase</fullName>
        <ecNumber evidence="3">2.4.-.-</ecNumber>
    </submittedName>
</protein>
<evidence type="ECO:0000259" key="2">
    <source>
        <dbReference type="Pfam" id="PF00535"/>
    </source>
</evidence>
<dbReference type="PANTHER" id="PTHR43685:SF2">
    <property type="entry name" value="GLYCOSYLTRANSFERASE 2-LIKE DOMAIN-CONTAINING PROTEIN"/>
    <property type="match status" value="1"/>
</dbReference>
<keyword evidence="3" id="KW-0328">Glycosyltransferase</keyword>
<dbReference type="EMBL" id="JBHDLN010000013">
    <property type="protein sequence ID" value="MFB0845134.1"/>
    <property type="molecule type" value="Genomic_DNA"/>
</dbReference>
<dbReference type="InterPro" id="IPR029044">
    <property type="entry name" value="Nucleotide-diphossugar_trans"/>
</dbReference>
<comment type="caution">
    <text evidence="3">The sequence shown here is derived from an EMBL/GenBank/DDBJ whole genome shotgun (WGS) entry which is preliminary data.</text>
</comment>
<reference evidence="3 4" key="1">
    <citation type="submission" date="2024-09" db="EMBL/GenBank/DDBJ databases">
        <authorList>
            <person name="Makale K.P.P."/>
            <person name="Makhzoum A."/>
            <person name="Rantong G."/>
            <person name="Rahube T.O."/>
        </authorList>
    </citation>
    <scope>NUCLEOTIDE SEQUENCE [LARGE SCALE GENOMIC DNA]</scope>
    <source>
        <strain evidence="3 4">KM_D13</strain>
    </source>
</reference>